<evidence type="ECO:0008006" key="3">
    <source>
        <dbReference type="Google" id="ProtNLM"/>
    </source>
</evidence>
<dbReference type="EMBL" id="KY626176">
    <property type="protein sequence ID" value="ARB11264.1"/>
    <property type="molecule type" value="Genomic_DNA"/>
</dbReference>
<dbReference type="Proteomes" id="UP000224896">
    <property type="component" value="Segment"/>
</dbReference>
<reference evidence="2" key="1">
    <citation type="submission" date="2017-02" db="EMBL/GenBank/DDBJ databases">
        <authorList>
            <person name="Lucas-Elio P."/>
            <person name="Silas S."/>
            <person name="Fire A.Z."/>
            <person name="Sanchez-Amat A."/>
        </authorList>
    </citation>
    <scope>NUCLEOTIDE SEQUENCE [LARGE SCALE GENOMIC DNA]</scope>
</reference>
<sequence length="225" mass="23742">MGAYDRKTPVLTRIVQPSGLTLEDLADTSHPVNEKSMSGKSAGMGLMIGDSVFVATGSGTDDAWNEFNILGAEEFPSGWAVYQDDQYTEGSPFVITSGTTSTIPDNSNVVIDTYEPSDGALYTSGRITPNTLGSSLTVRLTMSVASSVNNGAFSVSVDISAAGDGSIEVARHPFRMLRGANDFSKYTIDFNLYALGTFIANGGTLHLTAEDGNISIADIGLYIVK</sequence>
<proteinExistence type="predicted"/>
<organism evidence="1 2">
    <name type="scientific">Marinomonas phage CPP1m</name>
    <dbReference type="NCBI Taxonomy" id="1965370"/>
    <lineage>
        <taxon>Viruses</taxon>
        <taxon>Duplodnaviria</taxon>
        <taxon>Heunggongvirae</taxon>
        <taxon>Uroviricota</taxon>
        <taxon>Caudoviricetes</taxon>
        <taxon>Autographivirales</taxon>
        <taxon>Autosignataviridae</taxon>
        <taxon>Colwellvirinae</taxon>
        <taxon>Murciavirus</taxon>
        <taxon>Murciavirus CPP1m</taxon>
    </lineage>
</organism>
<dbReference type="KEGG" id="vg:54980188"/>
<evidence type="ECO:0000313" key="2">
    <source>
        <dbReference type="Proteomes" id="UP000224896"/>
    </source>
</evidence>
<keyword evidence="2" id="KW-1185">Reference proteome</keyword>
<accession>A0A1W5S129</accession>
<protein>
    <recommendedName>
        <fullName evidence="3">Tail fiber protein</fullName>
    </recommendedName>
</protein>
<dbReference type="GeneID" id="54980188"/>
<evidence type="ECO:0000313" key="1">
    <source>
        <dbReference type="EMBL" id="ARB11264.1"/>
    </source>
</evidence>
<name>A0A1W5S129_9CAUD</name>
<dbReference type="RefSeq" id="YP_009790034.1">
    <property type="nucleotide sequence ID" value="NC_047821.1"/>
</dbReference>